<evidence type="ECO:0000256" key="5">
    <source>
        <dbReference type="ARBA" id="ARBA00023136"/>
    </source>
</evidence>
<feature type="transmembrane region" description="Helical" evidence="6">
    <location>
        <begin position="110"/>
        <end position="129"/>
    </location>
</feature>
<dbReference type="PANTHER" id="PTHR33802:SF1">
    <property type="entry name" value="XK-RELATED PROTEIN"/>
    <property type="match status" value="1"/>
</dbReference>
<comment type="caution">
    <text evidence="7">The sequence shown here is derived from an EMBL/GenBank/DDBJ whole genome shotgun (WGS) entry which is preliminary data.</text>
</comment>
<evidence type="ECO:0000256" key="4">
    <source>
        <dbReference type="ARBA" id="ARBA00022989"/>
    </source>
</evidence>
<comment type="subcellular location">
    <subcellularLocation>
        <location evidence="1">Membrane</location>
        <topology evidence="1">Multi-pass membrane protein</topology>
    </subcellularLocation>
</comment>
<proteinExistence type="inferred from homology"/>
<keyword evidence="3 6" id="KW-0812">Transmembrane</keyword>
<feature type="transmembrane region" description="Helical" evidence="6">
    <location>
        <begin position="7"/>
        <end position="26"/>
    </location>
</feature>
<evidence type="ECO:0000256" key="3">
    <source>
        <dbReference type="ARBA" id="ARBA00022692"/>
    </source>
</evidence>
<feature type="transmembrane region" description="Helical" evidence="6">
    <location>
        <begin position="222"/>
        <end position="241"/>
    </location>
</feature>
<feature type="transmembrane region" description="Helical" evidence="6">
    <location>
        <begin position="199"/>
        <end position="216"/>
    </location>
</feature>
<accession>A0ABS9GYG0</accession>
<organism evidence="7 8">
    <name type="scientific">Pseudalkalibacillus berkeleyi</name>
    <dbReference type="NCBI Taxonomy" id="1069813"/>
    <lineage>
        <taxon>Bacteria</taxon>
        <taxon>Bacillati</taxon>
        <taxon>Bacillota</taxon>
        <taxon>Bacilli</taxon>
        <taxon>Bacillales</taxon>
        <taxon>Fictibacillaceae</taxon>
        <taxon>Pseudalkalibacillus</taxon>
    </lineage>
</organism>
<dbReference type="InterPro" id="IPR038330">
    <property type="entry name" value="TspO/MBR-related_sf"/>
</dbReference>
<dbReference type="Gene3D" id="1.20.1260.100">
    <property type="entry name" value="TspO/MBR protein"/>
    <property type="match status" value="1"/>
</dbReference>
<reference evidence="7 8" key="1">
    <citation type="submission" date="2022-01" db="EMBL/GenBank/DDBJ databases">
        <title>Alkalihalobacillus sp. EGI L200015, a novel bacterium isolated from a salt lake sediment.</title>
        <authorList>
            <person name="Gao L."/>
            <person name="Fang B.-Z."/>
            <person name="Li W.-J."/>
        </authorList>
    </citation>
    <scope>NUCLEOTIDE SEQUENCE [LARGE SCALE GENOMIC DNA]</scope>
    <source>
        <strain evidence="7 8">KCTC 12718</strain>
    </source>
</reference>
<dbReference type="PANTHER" id="PTHR33802">
    <property type="entry name" value="SI:CH211-161H7.5-RELATED"/>
    <property type="match status" value="1"/>
</dbReference>
<keyword evidence="8" id="KW-1185">Reference proteome</keyword>
<feature type="transmembrane region" description="Helical" evidence="6">
    <location>
        <begin position="85"/>
        <end position="104"/>
    </location>
</feature>
<dbReference type="Pfam" id="PF03073">
    <property type="entry name" value="TspO_MBR"/>
    <property type="match status" value="1"/>
</dbReference>
<feature type="transmembrane region" description="Helical" evidence="6">
    <location>
        <begin position="174"/>
        <end position="192"/>
    </location>
</feature>
<keyword evidence="5 6" id="KW-0472">Membrane</keyword>
<dbReference type="RefSeq" id="WP_236331718.1">
    <property type="nucleotide sequence ID" value="NZ_JAKIJS010000001.1"/>
</dbReference>
<dbReference type="Proteomes" id="UP001649381">
    <property type="component" value="Unassembled WGS sequence"/>
</dbReference>
<evidence type="ECO:0000256" key="2">
    <source>
        <dbReference type="ARBA" id="ARBA00007524"/>
    </source>
</evidence>
<dbReference type="InterPro" id="IPR004307">
    <property type="entry name" value="TspO_MBR"/>
</dbReference>
<feature type="transmembrane region" description="Helical" evidence="6">
    <location>
        <begin position="141"/>
        <end position="162"/>
    </location>
</feature>
<feature type="transmembrane region" description="Helical" evidence="6">
    <location>
        <begin position="46"/>
        <end position="73"/>
    </location>
</feature>
<comment type="similarity">
    <text evidence="2">Belongs to the TspO/BZRP family.</text>
</comment>
<evidence type="ECO:0000313" key="8">
    <source>
        <dbReference type="Proteomes" id="UP001649381"/>
    </source>
</evidence>
<evidence type="ECO:0000256" key="6">
    <source>
        <dbReference type="SAM" id="Phobius"/>
    </source>
</evidence>
<protein>
    <submittedName>
        <fullName evidence="7">Tryptophan-rich sensory protein</fullName>
    </submittedName>
</protein>
<keyword evidence="4 6" id="KW-1133">Transmembrane helix</keyword>
<evidence type="ECO:0000256" key="1">
    <source>
        <dbReference type="ARBA" id="ARBA00004141"/>
    </source>
</evidence>
<name>A0ABS9GYG0_9BACL</name>
<dbReference type="EMBL" id="JAKIJS010000001">
    <property type="protein sequence ID" value="MCF6136725.1"/>
    <property type="molecule type" value="Genomic_DNA"/>
</dbReference>
<evidence type="ECO:0000313" key="7">
    <source>
        <dbReference type="EMBL" id="MCF6136725.1"/>
    </source>
</evidence>
<sequence>MNKKVIVLYMLSVLSYILMVGINAYANILPLNGQTTGEISDRFNVLFTPAGYVFSIWSVIYVLLAVWLIYLLFPKSVNHNVFQKTGIWFVVSSLLNAAWIVLWHYEYFNWTLVVMVGLLLSLIILYSFIQRSSGKRLLDRLPFSIYLGWVSVATIVNTGVVLEHNQWKGWGLSDVSWTLVLLFAGTMLAIVFSWKNDDLAFPLVFIWAYIGIAVKQQEYPSIQYTAIGMAVVIGALFIYTLNVRRRNKLL</sequence>
<gene>
    <name evidence="7" type="ORF">L2716_03220</name>
</gene>